<feature type="binding site" evidence="4">
    <location>
        <position position="257"/>
    </location>
    <ligand>
        <name>S-adenosyl-L-methionine</name>
        <dbReference type="ChEBI" id="CHEBI:59789"/>
    </ligand>
</feature>
<dbReference type="STRING" id="1630.SAMN05216514_106102"/>
<dbReference type="eggNOG" id="COG2265">
    <property type="taxonomic scope" value="Bacteria"/>
</dbReference>
<feature type="active site" evidence="5">
    <location>
        <position position="332"/>
    </location>
</feature>
<dbReference type="FunFam" id="2.40.50.1070:FF:000003">
    <property type="entry name" value="23S rRNA (Uracil-5-)-methyltransferase RumA"/>
    <property type="match status" value="1"/>
</dbReference>
<organism evidence="6 7">
    <name type="scientific">Kandleria vitulina</name>
    <dbReference type="NCBI Taxonomy" id="1630"/>
    <lineage>
        <taxon>Bacteria</taxon>
        <taxon>Bacillati</taxon>
        <taxon>Bacillota</taxon>
        <taxon>Erysipelotrichia</taxon>
        <taxon>Erysipelotrichales</taxon>
        <taxon>Coprobacillaceae</taxon>
        <taxon>Kandleria</taxon>
    </lineage>
</organism>
<dbReference type="Gene3D" id="3.40.50.150">
    <property type="entry name" value="Vaccinia Virus protein VP39"/>
    <property type="match status" value="1"/>
</dbReference>
<feature type="binding site" evidence="4">
    <location>
        <position position="305"/>
    </location>
    <ligand>
        <name>S-adenosyl-L-methionine</name>
        <dbReference type="ChEBI" id="CHEBI:59789"/>
    </ligand>
</feature>
<proteinExistence type="inferred from homology"/>
<dbReference type="NCBIfam" id="TIGR00479">
    <property type="entry name" value="rumA"/>
    <property type="match status" value="1"/>
</dbReference>
<evidence type="ECO:0000256" key="2">
    <source>
        <dbReference type="ARBA" id="ARBA00022679"/>
    </source>
</evidence>
<comment type="similarity">
    <text evidence="4">Belongs to the class I-like SAM-binding methyltransferase superfamily. RNA M5U methyltransferase family.</text>
</comment>
<accession>A0A1H2T8K4</accession>
<dbReference type="GO" id="GO:0070475">
    <property type="term" value="P:rRNA base methylation"/>
    <property type="evidence" value="ECO:0007669"/>
    <property type="project" value="TreeGrafter"/>
</dbReference>
<dbReference type="PROSITE" id="PS51687">
    <property type="entry name" value="SAM_MT_RNA_M5U"/>
    <property type="match status" value="1"/>
</dbReference>
<name>A0A1H2T8K4_9FIRM</name>
<dbReference type="CDD" id="cd02440">
    <property type="entry name" value="AdoMet_MTases"/>
    <property type="match status" value="1"/>
</dbReference>
<evidence type="ECO:0000256" key="4">
    <source>
        <dbReference type="PROSITE-ProRule" id="PRU01024"/>
    </source>
</evidence>
<evidence type="ECO:0000256" key="5">
    <source>
        <dbReference type="PROSITE-ProRule" id="PRU10015"/>
    </source>
</evidence>
<dbReference type="Pfam" id="PF05958">
    <property type="entry name" value="tRNA_U5-meth_tr"/>
    <property type="match status" value="1"/>
</dbReference>
<dbReference type="InterPro" id="IPR010280">
    <property type="entry name" value="U5_MeTrfase_fam"/>
</dbReference>
<feature type="binding site" evidence="4">
    <location>
        <position position="209"/>
    </location>
    <ligand>
        <name>S-adenosyl-L-methionine</name>
        <dbReference type="ChEBI" id="CHEBI:59789"/>
    </ligand>
</feature>
<dbReference type="PANTHER" id="PTHR11061">
    <property type="entry name" value="RNA M5U METHYLTRANSFERASE"/>
    <property type="match status" value="1"/>
</dbReference>
<dbReference type="GO" id="GO:0070041">
    <property type="term" value="F:rRNA (uridine-C5-)-methyltransferase activity"/>
    <property type="evidence" value="ECO:0007669"/>
    <property type="project" value="TreeGrafter"/>
</dbReference>
<evidence type="ECO:0000256" key="3">
    <source>
        <dbReference type="ARBA" id="ARBA00022691"/>
    </source>
</evidence>
<keyword evidence="2 4" id="KW-0808">Transferase</keyword>
<feature type="active site" description="Nucleophile" evidence="4">
    <location>
        <position position="332"/>
    </location>
</feature>
<dbReference type="PANTHER" id="PTHR11061:SF30">
    <property type="entry name" value="TRNA (URACIL(54)-C(5))-METHYLTRANSFERASE"/>
    <property type="match status" value="1"/>
</dbReference>
<sequence>MRKQCAIEKKCGGCQFINKGYEASLEYKNKKMKKLFEEFHVNVHPIEGAKNPYGYRNKTIVAFDHQYHYGLYEESSHRVVPYDTCLLHDEKTDQILKKISQLFRKYRVSIYDPRKSRGDIRHVLIRRAVKTDQTLVTLVSNNKVFNGSKNFCKEMTKAFPDIKSIVLNVNQRKTSIVLGDYEKVLYGKGFIIDELCGLTFKISSKSFYQINHDQCEALYDKTLSLLKNPQKVLDTYCGIGTIGMIASKKAKEVIGVERNRDAIKDANDNKASNHINNIKFICDDATEFMKKQASMKASYDTIIMDPPRTGSTKEFIQAVKILNPKQIVYVSCGPDTQVRDLKEFKKIGYTFTDVYPFDMFPFTEHVETVVRLDKKKPKEYVEIGVDAEDYYKIKEGK</sequence>
<dbReference type="OrthoDB" id="9804590at2"/>
<keyword evidence="1 4" id="KW-0489">Methyltransferase</keyword>
<dbReference type="PROSITE" id="PS01230">
    <property type="entry name" value="TRMA_1"/>
    <property type="match status" value="1"/>
</dbReference>
<dbReference type="Proteomes" id="UP000182429">
    <property type="component" value="Unassembled WGS sequence"/>
</dbReference>
<dbReference type="SUPFAM" id="SSF53335">
    <property type="entry name" value="S-adenosyl-L-methionine-dependent methyltransferases"/>
    <property type="match status" value="1"/>
</dbReference>
<dbReference type="RefSeq" id="WP_074686236.1">
    <property type="nucleotide sequence ID" value="NZ_FNNF01000012.1"/>
</dbReference>
<dbReference type="AlphaFoldDB" id="A0A1H2T8K4"/>
<dbReference type="InterPro" id="IPR029063">
    <property type="entry name" value="SAM-dependent_MTases_sf"/>
</dbReference>
<dbReference type="EMBL" id="FNNF01000012">
    <property type="protein sequence ID" value="SDW39599.1"/>
    <property type="molecule type" value="Genomic_DNA"/>
</dbReference>
<feature type="binding site" evidence="4">
    <location>
        <position position="236"/>
    </location>
    <ligand>
        <name>S-adenosyl-L-methionine</name>
        <dbReference type="ChEBI" id="CHEBI:59789"/>
    </ligand>
</feature>
<evidence type="ECO:0000313" key="7">
    <source>
        <dbReference type="Proteomes" id="UP000182429"/>
    </source>
</evidence>
<reference evidence="6 7" key="1">
    <citation type="submission" date="2016-10" db="EMBL/GenBank/DDBJ databases">
        <authorList>
            <person name="de Groot N.N."/>
        </authorList>
    </citation>
    <scope>NUCLEOTIDE SEQUENCE [LARGE SCALE GENOMIC DNA]</scope>
    <source>
        <strain evidence="6 7">S3b</strain>
    </source>
</reference>
<gene>
    <name evidence="6" type="ORF">SAMN04487759_11252</name>
</gene>
<protein>
    <submittedName>
        <fullName evidence="6">23S rRNA (Uracil1939-C5)-methyltransferase</fullName>
    </submittedName>
</protein>
<dbReference type="InterPro" id="IPR030390">
    <property type="entry name" value="MeTrfase_TrmA_AS"/>
</dbReference>
<evidence type="ECO:0000313" key="6">
    <source>
        <dbReference type="EMBL" id="SDW39599.1"/>
    </source>
</evidence>
<evidence type="ECO:0000256" key="1">
    <source>
        <dbReference type="ARBA" id="ARBA00022603"/>
    </source>
</evidence>
<dbReference type="FunFam" id="3.40.50.150:FF:000009">
    <property type="entry name" value="23S rRNA (Uracil(1939)-C(5))-methyltransferase RlmD"/>
    <property type="match status" value="1"/>
</dbReference>
<dbReference type="Gene3D" id="2.40.50.1070">
    <property type="match status" value="1"/>
</dbReference>
<keyword evidence="3 4" id="KW-0949">S-adenosyl-L-methionine</keyword>